<sequence length="135" mass="15331">MLECLTTYIEKWKTYDIHPISILDSLHVQAQTQSNPFVTSLDLSATKISLQLPKINVCSLQAGLAEDNVQLTKLCTLVDTVTMSLFALSCKQIQMEIILSNRDQSITGQFRRFENDFSSIEHVNIHTIQSQRCQL</sequence>
<gene>
    <name evidence="1" type="ORF">OKA104_LOCUS44684</name>
</gene>
<protein>
    <submittedName>
        <fullName evidence="1">Uncharacterized protein</fullName>
    </submittedName>
</protein>
<organism evidence="1 2">
    <name type="scientific">Adineta steineri</name>
    <dbReference type="NCBI Taxonomy" id="433720"/>
    <lineage>
        <taxon>Eukaryota</taxon>
        <taxon>Metazoa</taxon>
        <taxon>Spiralia</taxon>
        <taxon>Gnathifera</taxon>
        <taxon>Rotifera</taxon>
        <taxon>Eurotatoria</taxon>
        <taxon>Bdelloidea</taxon>
        <taxon>Adinetida</taxon>
        <taxon>Adinetidae</taxon>
        <taxon>Adineta</taxon>
    </lineage>
</organism>
<accession>A0A820G741</accession>
<comment type="caution">
    <text evidence="1">The sequence shown here is derived from an EMBL/GenBank/DDBJ whole genome shotgun (WGS) entry which is preliminary data.</text>
</comment>
<evidence type="ECO:0000313" key="2">
    <source>
        <dbReference type="Proteomes" id="UP000663881"/>
    </source>
</evidence>
<reference evidence="1" key="1">
    <citation type="submission" date="2021-02" db="EMBL/GenBank/DDBJ databases">
        <authorList>
            <person name="Nowell W R."/>
        </authorList>
    </citation>
    <scope>NUCLEOTIDE SEQUENCE</scope>
</reference>
<proteinExistence type="predicted"/>
<evidence type="ECO:0000313" key="1">
    <source>
        <dbReference type="EMBL" id="CAF4271378.1"/>
    </source>
</evidence>
<dbReference type="EMBL" id="CAJOAY010013883">
    <property type="protein sequence ID" value="CAF4271378.1"/>
    <property type="molecule type" value="Genomic_DNA"/>
</dbReference>
<dbReference type="Proteomes" id="UP000663881">
    <property type="component" value="Unassembled WGS sequence"/>
</dbReference>
<name>A0A820G741_9BILA</name>
<dbReference type="AlphaFoldDB" id="A0A820G741"/>